<proteinExistence type="predicted"/>
<feature type="region of interest" description="Disordered" evidence="1">
    <location>
        <begin position="212"/>
        <end position="239"/>
    </location>
</feature>
<comment type="caution">
    <text evidence="2">The sequence shown here is derived from an EMBL/GenBank/DDBJ whole genome shotgun (WGS) entry which is preliminary data.</text>
</comment>
<sequence>MSESEQDPYMARAAEEQALRESAALEPFSAKEQGSGRPASSEVDGTAADLLCRNAKKTISKKRVIATYGRYKDCSEWQEHDGGLSSADGALRLDLIDLVSTDDKIHLAWAWTEFARSLPDLPQEWKDTSANEDRMHHSVCHVERGICKLNPFAGSATKLVHSFADLVSDGDESQVEEMVLDPKSKEEERQQQLVMRSHQKLMELRHGLFCPRGEPPASEAEAAAPPSRPPNPSSGSRGPTFCNSELGLVDAGVQVSGKLAQCRHCNSKIPKGSTRFAYSWKRQKFASWLHVSCTVPHLQQEKASIPQALAFLARMKEKEDLLPQVTE</sequence>
<keyword evidence="3" id="KW-1185">Reference proteome</keyword>
<dbReference type="Proteomes" id="UP001642484">
    <property type="component" value="Unassembled WGS sequence"/>
</dbReference>
<dbReference type="Gene3D" id="3.30.1740.10">
    <property type="entry name" value="Zinc finger, PARP-type"/>
    <property type="match status" value="1"/>
</dbReference>
<dbReference type="SUPFAM" id="SSF57716">
    <property type="entry name" value="Glucocorticoid receptor-like (DNA-binding domain)"/>
    <property type="match status" value="1"/>
</dbReference>
<feature type="region of interest" description="Disordered" evidence="1">
    <location>
        <begin position="171"/>
        <end position="190"/>
    </location>
</feature>
<feature type="compositionally biased region" description="Basic and acidic residues" evidence="1">
    <location>
        <begin position="180"/>
        <end position="190"/>
    </location>
</feature>
<accession>A0ABP0IN80</accession>
<evidence type="ECO:0008006" key="4">
    <source>
        <dbReference type="Google" id="ProtNLM"/>
    </source>
</evidence>
<gene>
    <name evidence="2" type="ORF">CCMP2556_LOCUS7309</name>
</gene>
<feature type="compositionally biased region" description="Low complexity" evidence="1">
    <location>
        <begin position="212"/>
        <end position="225"/>
    </location>
</feature>
<evidence type="ECO:0000313" key="3">
    <source>
        <dbReference type="Proteomes" id="UP001642484"/>
    </source>
</evidence>
<feature type="region of interest" description="Disordered" evidence="1">
    <location>
        <begin position="21"/>
        <end position="44"/>
    </location>
</feature>
<evidence type="ECO:0000313" key="2">
    <source>
        <dbReference type="EMBL" id="CAK9003487.1"/>
    </source>
</evidence>
<protein>
    <recommendedName>
        <fullName evidence="4">PARP-type domain-containing protein</fullName>
    </recommendedName>
</protein>
<dbReference type="InterPro" id="IPR036957">
    <property type="entry name" value="Znf_PARP_sf"/>
</dbReference>
<dbReference type="EMBL" id="CAXAMN010003225">
    <property type="protein sequence ID" value="CAK9003487.1"/>
    <property type="molecule type" value="Genomic_DNA"/>
</dbReference>
<feature type="non-terminal residue" evidence="2">
    <location>
        <position position="327"/>
    </location>
</feature>
<name>A0ABP0IN80_9DINO</name>
<reference evidence="2 3" key="1">
    <citation type="submission" date="2024-02" db="EMBL/GenBank/DDBJ databases">
        <authorList>
            <person name="Chen Y."/>
            <person name="Shah S."/>
            <person name="Dougan E. K."/>
            <person name="Thang M."/>
            <person name="Chan C."/>
        </authorList>
    </citation>
    <scope>NUCLEOTIDE SEQUENCE [LARGE SCALE GENOMIC DNA]</scope>
</reference>
<organism evidence="2 3">
    <name type="scientific">Durusdinium trenchii</name>
    <dbReference type="NCBI Taxonomy" id="1381693"/>
    <lineage>
        <taxon>Eukaryota</taxon>
        <taxon>Sar</taxon>
        <taxon>Alveolata</taxon>
        <taxon>Dinophyceae</taxon>
        <taxon>Suessiales</taxon>
        <taxon>Symbiodiniaceae</taxon>
        <taxon>Durusdinium</taxon>
    </lineage>
</organism>
<evidence type="ECO:0000256" key="1">
    <source>
        <dbReference type="SAM" id="MobiDB-lite"/>
    </source>
</evidence>